<comment type="caution">
    <text evidence="2">The sequence shown here is derived from an EMBL/GenBank/DDBJ whole genome shotgun (WGS) entry which is preliminary data.</text>
</comment>
<reference evidence="2" key="1">
    <citation type="submission" date="2021-01" db="EMBL/GenBank/DDBJ databases">
        <authorList>
            <person name="Kaushik A."/>
        </authorList>
    </citation>
    <scope>NUCLEOTIDE SEQUENCE</scope>
    <source>
        <strain evidence="2">Type strain: AG8-Rh-89/</strain>
    </source>
</reference>
<dbReference type="SUPFAM" id="SSF55676">
    <property type="entry name" value="CytB endotoxin-like"/>
    <property type="match status" value="1"/>
</dbReference>
<organism evidence="2 3">
    <name type="scientific">Rhizoctonia solani</name>
    <dbReference type="NCBI Taxonomy" id="456999"/>
    <lineage>
        <taxon>Eukaryota</taxon>
        <taxon>Fungi</taxon>
        <taxon>Dikarya</taxon>
        <taxon>Basidiomycota</taxon>
        <taxon>Agaricomycotina</taxon>
        <taxon>Agaricomycetes</taxon>
        <taxon>Cantharellales</taxon>
        <taxon>Ceratobasidiaceae</taxon>
        <taxon>Rhizoctonia</taxon>
    </lineage>
</organism>
<dbReference type="EMBL" id="CAJMWZ010007185">
    <property type="protein sequence ID" value="CAE6533927.1"/>
    <property type="molecule type" value="Genomic_DNA"/>
</dbReference>
<dbReference type="Gene3D" id="3.40.198.10">
    <property type="entry name" value="Delta-endotoxin CytB-like"/>
    <property type="match status" value="1"/>
</dbReference>
<sequence length="255" mass="27835">MLSRLFSSRSAEQTVTPPSTTTNSPPSSSIPYNAPSSTQEQVSAGFVWDVISTLPPALQHTGAQVVRFASDYVKVDESKGVKSFNWTEFKNAIDDLETVDLVMEGYSSNPLAPAPVVQLPTAFASTLTNKLKMPVVEDGVAETIKDVLEHLDYAKQDGVADFHVIPADSTKKPPTKAESVWEYRLLIMAQNPRVSNDFYAQVAVLQVTAQKEHESDWAPIKDDLRATSVKVTMMKLAATQGFRHPVPTATPSTKA</sequence>
<feature type="compositionally biased region" description="Low complexity" evidence="1">
    <location>
        <begin position="14"/>
        <end position="36"/>
    </location>
</feature>
<proteinExistence type="predicted"/>
<dbReference type="Proteomes" id="UP000663850">
    <property type="component" value="Unassembled WGS sequence"/>
</dbReference>
<dbReference type="InterPro" id="IPR035918">
    <property type="entry name" value="CytB_endotoxin-like_sf"/>
</dbReference>
<accession>A0A8H3DNT3</accession>
<dbReference type="AlphaFoldDB" id="A0A8H3DNT3"/>
<evidence type="ECO:0000256" key="1">
    <source>
        <dbReference type="SAM" id="MobiDB-lite"/>
    </source>
</evidence>
<evidence type="ECO:0008006" key="4">
    <source>
        <dbReference type="Google" id="ProtNLM"/>
    </source>
</evidence>
<evidence type="ECO:0000313" key="2">
    <source>
        <dbReference type="EMBL" id="CAE6533927.1"/>
    </source>
</evidence>
<protein>
    <recommendedName>
        <fullName evidence="4">Delta-endotoxin CytB</fullName>
    </recommendedName>
</protein>
<feature type="region of interest" description="Disordered" evidence="1">
    <location>
        <begin position="1"/>
        <end position="36"/>
    </location>
</feature>
<name>A0A8H3DNT3_9AGAM</name>
<feature type="compositionally biased region" description="Polar residues" evidence="1">
    <location>
        <begin position="1"/>
        <end position="13"/>
    </location>
</feature>
<gene>
    <name evidence="2" type="ORF">RDB_LOCUS136249</name>
</gene>
<evidence type="ECO:0000313" key="3">
    <source>
        <dbReference type="Proteomes" id="UP000663850"/>
    </source>
</evidence>